<dbReference type="EMBL" id="WAIE01000003">
    <property type="protein sequence ID" value="KAB1441609.1"/>
    <property type="molecule type" value="Genomic_DNA"/>
</dbReference>
<proteinExistence type="predicted"/>
<dbReference type="Pfam" id="PF01261">
    <property type="entry name" value="AP_endonuc_2"/>
    <property type="match status" value="1"/>
</dbReference>
<name>A0A6N6N3G0_9BACT</name>
<dbReference type="AlphaFoldDB" id="A0A6N6N3G0"/>
<dbReference type="RefSeq" id="WP_151150702.1">
    <property type="nucleotide sequence ID" value="NZ_WAIE01000003.1"/>
</dbReference>
<sequence>MTIRKSGPVLLLSSGSLFHLPLEQVATMAAQSGFAGLELIVNDPALQPGPAIDAVNAVCPIHSLHAPFRQWSRWGGHQNSWKATTALANALPHCDHITLHPPGNRLSTMIQNRWFARAHDLALLLDAKGRLRYSLENLPWAEASPFGRDELDKLMDQCRKKNVGMTFDVCHMGVSGYDVLNALDRVPHDLLCNVHFSDARAYREHMTPGTGDLPLDDFLARLDQRGYQGYVTLELEPAAFPEQEDKITAMLRDIRSHMEESMNNG</sequence>
<dbReference type="InterPro" id="IPR013022">
    <property type="entry name" value="Xyl_isomerase-like_TIM-brl"/>
</dbReference>
<evidence type="ECO:0000259" key="1">
    <source>
        <dbReference type="Pfam" id="PF01261"/>
    </source>
</evidence>
<dbReference type="Gene3D" id="3.20.20.150">
    <property type="entry name" value="Divalent-metal-dependent TIM barrel enzymes"/>
    <property type="match status" value="1"/>
</dbReference>
<dbReference type="SUPFAM" id="SSF51658">
    <property type="entry name" value="Xylose isomerase-like"/>
    <property type="match status" value="1"/>
</dbReference>
<organism evidence="2 3">
    <name type="scientific">Pseudodesulfovibrio senegalensis</name>
    <dbReference type="NCBI Taxonomy" id="1721087"/>
    <lineage>
        <taxon>Bacteria</taxon>
        <taxon>Pseudomonadati</taxon>
        <taxon>Thermodesulfobacteriota</taxon>
        <taxon>Desulfovibrionia</taxon>
        <taxon>Desulfovibrionales</taxon>
        <taxon>Desulfovibrionaceae</taxon>
    </lineage>
</organism>
<dbReference type="GO" id="GO:0016853">
    <property type="term" value="F:isomerase activity"/>
    <property type="evidence" value="ECO:0007669"/>
    <property type="project" value="UniProtKB-KW"/>
</dbReference>
<protein>
    <submittedName>
        <fullName evidence="2">Sugar phosphate isomerase/epimerase</fullName>
    </submittedName>
</protein>
<dbReference type="PANTHER" id="PTHR12110">
    <property type="entry name" value="HYDROXYPYRUVATE ISOMERASE"/>
    <property type="match status" value="1"/>
</dbReference>
<dbReference type="Proteomes" id="UP000438699">
    <property type="component" value="Unassembled WGS sequence"/>
</dbReference>
<reference evidence="2 3" key="1">
    <citation type="journal article" date="2017" name="Int. J. Syst. Evol. Microbiol.">
        <title>Desulfovibrio senegalensis sp. nov., a mesophilic sulfate reducer isolated from marine sediment.</title>
        <authorList>
            <person name="Thioye A."/>
            <person name="Gam Z.B.A."/>
            <person name="Mbengue M."/>
            <person name="Cayol J.L."/>
            <person name="Joseph-Bartoli M."/>
            <person name="Toure-Kane C."/>
            <person name="Labat M."/>
        </authorList>
    </citation>
    <scope>NUCLEOTIDE SEQUENCE [LARGE SCALE GENOMIC DNA]</scope>
    <source>
        <strain evidence="2 3">DSM 101509</strain>
    </source>
</reference>
<comment type="caution">
    <text evidence="2">The sequence shown here is derived from an EMBL/GenBank/DDBJ whole genome shotgun (WGS) entry which is preliminary data.</text>
</comment>
<feature type="domain" description="Xylose isomerase-like TIM barrel" evidence="1">
    <location>
        <begin position="29"/>
        <end position="242"/>
    </location>
</feature>
<keyword evidence="2" id="KW-0413">Isomerase</keyword>
<dbReference type="PANTHER" id="PTHR12110:SF21">
    <property type="entry name" value="XYLOSE ISOMERASE-LIKE TIM BARREL DOMAIN-CONTAINING PROTEIN"/>
    <property type="match status" value="1"/>
</dbReference>
<accession>A0A6N6N3G0</accession>
<gene>
    <name evidence="2" type="ORF">F8A88_08380</name>
</gene>
<evidence type="ECO:0000313" key="2">
    <source>
        <dbReference type="EMBL" id="KAB1441609.1"/>
    </source>
</evidence>
<keyword evidence="3" id="KW-1185">Reference proteome</keyword>
<dbReference type="OrthoDB" id="5449588at2"/>
<evidence type="ECO:0000313" key="3">
    <source>
        <dbReference type="Proteomes" id="UP000438699"/>
    </source>
</evidence>
<dbReference type="InterPro" id="IPR050312">
    <property type="entry name" value="IolE/XylAMocC-like"/>
</dbReference>
<dbReference type="InterPro" id="IPR036237">
    <property type="entry name" value="Xyl_isomerase-like_sf"/>
</dbReference>